<feature type="domain" description="S1 motif" evidence="5">
    <location>
        <begin position="419"/>
        <end position="490"/>
    </location>
</feature>
<dbReference type="InterPro" id="IPR012340">
    <property type="entry name" value="NA-bd_OB-fold"/>
</dbReference>
<feature type="domain" description="S1 motif" evidence="5">
    <location>
        <begin position="39"/>
        <end position="108"/>
    </location>
</feature>
<accession>A0A843WDH4</accession>
<dbReference type="InterPro" id="IPR045209">
    <property type="entry name" value="Rrp5"/>
</dbReference>
<feature type="domain" description="S1 motif" evidence="5">
    <location>
        <begin position="152"/>
        <end position="216"/>
    </location>
</feature>
<dbReference type="PANTHER" id="PTHR23270:SF10">
    <property type="entry name" value="PROTEIN RRP5 HOMOLOG"/>
    <property type="match status" value="1"/>
</dbReference>
<dbReference type="InterPro" id="IPR057300">
    <property type="entry name" value="OB_Rrp5"/>
</dbReference>
<evidence type="ECO:0000256" key="4">
    <source>
        <dbReference type="ARBA" id="ARBA00023242"/>
    </source>
</evidence>
<evidence type="ECO:0000313" key="6">
    <source>
        <dbReference type="EMBL" id="MQM05856.1"/>
    </source>
</evidence>
<organism evidence="6 7">
    <name type="scientific">Colocasia esculenta</name>
    <name type="common">Wild taro</name>
    <name type="synonym">Arum esculentum</name>
    <dbReference type="NCBI Taxonomy" id="4460"/>
    <lineage>
        <taxon>Eukaryota</taxon>
        <taxon>Viridiplantae</taxon>
        <taxon>Streptophyta</taxon>
        <taxon>Embryophyta</taxon>
        <taxon>Tracheophyta</taxon>
        <taxon>Spermatophyta</taxon>
        <taxon>Magnoliopsida</taxon>
        <taxon>Liliopsida</taxon>
        <taxon>Araceae</taxon>
        <taxon>Aroideae</taxon>
        <taxon>Colocasieae</taxon>
        <taxon>Colocasia</taxon>
    </lineage>
</organism>
<feature type="domain" description="S1 motif" evidence="5">
    <location>
        <begin position="721"/>
        <end position="791"/>
    </location>
</feature>
<protein>
    <recommendedName>
        <fullName evidence="5">S1 motif domain-containing protein</fullName>
    </recommendedName>
</protein>
<keyword evidence="2" id="KW-0698">rRNA processing</keyword>
<feature type="domain" description="S1 motif" evidence="5">
    <location>
        <begin position="631"/>
        <end position="700"/>
    </location>
</feature>
<dbReference type="GO" id="GO:0006364">
    <property type="term" value="P:rRNA processing"/>
    <property type="evidence" value="ECO:0007669"/>
    <property type="project" value="UniProtKB-KW"/>
</dbReference>
<dbReference type="Pfam" id="PF00575">
    <property type="entry name" value="S1"/>
    <property type="match status" value="3"/>
</dbReference>
<sequence>MLFLFPSDADGNNLILSAKYSLITSSHELPLDISHICDSSVVHGYVCNVIGGGCFVRFLGKLTGFCPQNKVSDNHVDDPSDAFYIGQSVRSYIVAVNSEADRITLSLKQSSCFSTNSSFIQSYFLTESRIAELQIKDTLNSSLTWQQDFSIGCFVEGEVQEMKDYGVVLGFKGHKDVVGFASQYQLGRRSVEIGSHVKALVLDVSLMDSLVDLSLKEEFVSKADEQGARNLTSKKKRRRESFMGLQLHQTVNAIVEIVLSVPEYNYAIGYASVIDYNTQKIQHAHFVNGQSVIATVAALPSPSTLGRLLLLLKSMSEFSELSSRRAKKRSSYAVGSLVDAEITEIKRLEVFDDYISVEDPFSSLRIGQVMTVRVIAKAVHSGKTGKGYQWELSLKPSKVAGLGEAPDLPTAHEPKFSVGDSVRGYVVKVEKEWLWLTVSRNIMAKIFILDTSCEPNELQEFEKRYQVGQAVSGYVLSINEEKKLLRLMPLRSLVASAALYTSNVYVENQENALSNISGTEHLHEGDIVGGRIKKILPGVGGLLVQIGPHLYGRVHYTELTDQWLTDPLFGYEEGQFVKCKVLEISPSLVFVHVDLSLRSSITSFGPSIPEAHHNLDSLHKQLADVEELQPRMVVKGYVKSVTPKGCFIMLSRKIDARILISNLSDGFIENPEAEFQVGKLVEGRVLAVDTSSKRVDLTLRSEDGTRTSKPSLADLQQLHVGDIISGKIKRIESYGLFITIDHSNMVGLCHKSELADVHVENFETKYAVGDSVSAKILKVDVERHRISLTMKDIHGEGDSDVATVSDEEEVVSQTFRDDSLPIMQQKDGATSIDEAYGKMYGACPNLAQAESRACVPPLEVVLDDIVDSDVDDGATVSKEVITEQSVVAKKNNRQLKRKELEDRFVLNKYFYNLEVEISASEERRLQNDIPRTEDEFEKLVRSSPNSSFVWIKYMAFMLSLADVEKARSIAERALKTINIREEDEKLNVWVAYFNLENEYGSPPELF</sequence>
<dbReference type="Proteomes" id="UP000652761">
    <property type="component" value="Unassembled WGS sequence"/>
</dbReference>
<proteinExistence type="predicted"/>
<dbReference type="CDD" id="cd05703">
    <property type="entry name" value="S1_Rrp5_repeat_hs12_sc9"/>
    <property type="match status" value="1"/>
</dbReference>
<dbReference type="Gene3D" id="2.40.50.140">
    <property type="entry name" value="Nucleic acid-binding proteins"/>
    <property type="match status" value="5"/>
</dbReference>
<gene>
    <name evidence="6" type="ORF">Taro_038669</name>
</gene>
<name>A0A843WDH4_COLES</name>
<dbReference type="Gene3D" id="1.25.40.10">
    <property type="entry name" value="Tetratricopeptide repeat domain"/>
    <property type="match status" value="1"/>
</dbReference>
<evidence type="ECO:0000256" key="1">
    <source>
        <dbReference type="ARBA" id="ARBA00004604"/>
    </source>
</evidence>
<keyword evidence="3" id="KW-0677">Repeat</keyword>
<keyword evidence="4" id="KW-0539">Nucleus</keyword>
<dbReference type="SMART" id="SM00386">
    <property type="entry name" value="HAT"/>
    <property type="match status" value="2"/>
</dbReference>
<dbReference type="PANTHER" id="PTHR23270">
    <property type="entry name" value="PROGRAMMED CELL DEATH PROTEIN 11 PRE-RRNA PROCESSING PROTEIN RRP5"/>
    <property type="match status" value="1"/>
</dbReference>
<dbReference type="CDD" id="cd00164">
    <property type="entry name" value="S1_like"/>
    <property type="match status" value="1"/>
</dbReference>
<dbReference type="OrthoDB" id="412781at2759"/>
<dbReference type="SUPFAM" id="SSF48452">
    <property type="entry name" value="TPR-like"/>
    <property type="match status" value="1"/>
</dbReference>
<keyword evidence="7" id="KW-1185">Reference proteome</keyword>
<feature type="domain" description="S1 motif" evidence="5">
    <location>
        <begin position="525"/>
        <end position="598"/>
    </location>
</feature>
<dbReference type="SUPFAM" id="SSF50249">
    <property type="entry name" value="Nucleic acid-binding proteins"/>
    <property type="match status" value="6"/>
</dbReference>
<dbReference type="AlphaFoldDB" id="A0A843WDH4"/>
<dbReference type="InterPro" id="IPR003029">
    <property type="entry name" value="S1_domain"/>
</dbReference>
<comment type="caution">
    <text evidence="6">The sequence shown here is derived from an EMBL/GenBank/DDBJ whole genome shotgun (WGS) entry which is preliminary data.</text>
</comment>
<dbReference type="FunFam" id="2.40.50.140:FF:000159">
    <property type="entry name" value="rRNA biogenesis protein rrp5"/>
    <property type="match status" value="2"/>
</dbReference>
<dbReference type="InterPro" id="IPR011990">
    <property type="entry name" value="TPR-like_helical_dom_sf"/>
</dbReference>
<evidence type="ECO:0000259" key="5">
    <source>
        <dbReference type="PROSITE" id="PS50126"/>
    </source>
</evidence>
<evidence type="ECO:0000256" key="3">
    <source>
        <dbReference type="ARBA" id="ARBA00022737"/>
    </source>
</evidence>
<dbReference type="Pfam" id="PF24682">
    <property type="entry name" value="OB_RRP5"/>
    <property type="match status" value="1"/>
</dbReference>
<evidence type="ECO:0000256" key="2">
    <source>
        <dbReference type="ARBA" id="ARBA00022552"/>
    </source>
</evidence>
<dbReference type="GO" id="GO:0032040">
    <property type="term" value="C:small-subunit processome"/>
    <property type="evidence" value="ECO:0007669"/>
    <property type="project" value="TreeGrafter"/>
</dbReference>
<evidence type="ECO:0000313" key="7">
    <source>
        <dbReference type="Proteomes" id="UP000652761"/>
    </source>
</evidence>
<dbReference type="PROSITE" id="PS50126">
    <property type="entry name" value="S1"/>
    <property type="match status" value="6"/>
</dbReference>
<comment type="subcellular location">
    <subcellularLocation>
        <location evidence="1">Nucleus</location>
        <location evidence="1">Nucleolus</location>
    </subcellularLocation>
</comment>
<reference evidence="6" key="1">
    <citation type="submission" date="2017-07" db="EMBL/GenBank/DDBJ databases">
        <title>Taro Niue Genome Assembly and Annotation.</title>
        <authorList>
            <person name="Atibalentja N."/>
            <person name="Keating K."/>
            <person name="Fields C.J."/>
        </authorList>
    </citation>
    <scope>NUCLEOTIDE SEQUENCE</scope>
    <source>
        <strain evidence="6">Niue_2</strain>
        <tissue evidence="6">Leaf</tissue>
    </source>
</reference>
<dbReference type="InterPro" id="IPR003107">
    <property type="entry name" value="HAT"/>
</dbReference>
<dbReference type="SMART" id="SM00316">
    <property type="entry name" value="S1"/>
    <property type="match status" value="6"/>
</dbReference>
<dbReference type="GO" id="GO:0003723">
    <property type="term" value="F:RNA binding"/>
    <property type="evidence" value="ECO:0007669"/>
    <property type="project" value="TreeGrafter"/>
</dbReference>
<dbReference type="FunFam" id="2.40.50.140:FF:000155">
    <property type="entry name" value="rRNA biogenesis protein RRP5"/>
    <property type="match status" value="1"/>
</dbReference>
<dbReference type="EMBL" id="NMUH01003489">
    <property type="protein sequence ID" value="MQM05856.1"/>
    <property type="molecule type" value="Genomic_DNA"/>
</dbReference>